<comment type="caution">
    <text evidence="2">The sequence shown here is derived from an EMBL/GenBank/DDBJ whole genome shotgun (WGS) entry which is preliminary data.</text>
</comment>
<feature type="transmembrane region" description="Helical" evidence="1">
    <location>
        <begin position="199"/>
        <end position="217"/>
    </location>
</feature>
<feature type="transmembrane region" description="Helical" evidence="1">
    <location>
        <begin position="76"/>
        <end position="102"/>
    </location>
</feature>
<reference evidence="3" key="1">
    <citation type="submission" date="2017-01" db="EMBL/GenBank/DDBJ databases">
        <title>Comparative genomics of anhydrobiosis in the tardigrade Hypsibius dujardini.</title>
        <authorList>
            <person name="Yoshida Y."/>
            <person name="Koutsovoulos G."/>
            <person name="Laetsch D."/>
            <person name="Stevens L."/>
            <person name="Kumar S."/>
            <person name="Horikawa D."/>
            <person name="Ishino K."/>
            <person name="Komine S."/>
            <person name="Tomita M."/>
            <person name="Blaxter M."/>
            <person name="Arakawa K."/>
        </authorList>
    </citation>
    <scope>NUCLEOTIDE SEQUENCE [LARGE SCALE GENOMIC DNA]</scope>
    <source>
        <strain evidence="3">Z151</strain>
    </source>
</reference>
<gene>
    <name evidence="2" type="ORF">BV898_14660</name>
</gene>
<keyword evidence="1" id="KW-0812">Transmembrane</keyword>
<feature type="transmembrane region" description="Helical" evidence="1">
    <location>
        <begin position="38"/>
        <end position="56"/>
    </location>
</feature>
<evidence type="ECO:0000256" key="1">
    <source>
        <dbReference type="SAM" id="Phobius"/>
    </source>
</evidence>
<dbReference type="EMBL" id="MTYJ01000183">
    <property type="protein sequence ID" value="OWA50134.1"/>
    <property type="molecule type" value="Genomic_DNA"/>
</dbReference>
<keyword evidence="3" id="KW-1185">Reference proteome</keyword>
<organism evidence="2 3">
    <name type="scientific">Hypsibius exemplaris</name>
    <name type="common">Freshwater tardigrade</name>
    <dbReference type="NCBI Taxonomy" id="2072580"/>
    <lineage>
        <taxon>Eukaryota</taxon>
        <taxon>Metazoa</taxon>
        <taxon>Ecdysozoa</taxon>
        <taxon>Tardigrada</taxon>
        <taxon>Eutardigrada</taxon>
        <taxon>Parachela</taxon>
        <taxon>Hypsibioidea</taxon>
        <taxon>Hypsibiidae</taxon>
        <taxon>Hypsibius</taxon>
    </lineage>
</organism>
<evidence type="ECO:0000313" key="3">
    <source>
        <dbReference type="Proteomes" id="UP000192578"/>
    </source>
</evidence>
<accession>A0A9X6RJP3</accession>
<proteinExistence type="predicted"/>
<keyword evidence="1" id="KW-0472">Membrane</keyword>
<dbReference type="AlphaFoldDB" id="A0A9X6RJP3"/>
<feature type="transmembrane region" description="Helical" evidence="1">
    <location>
        <begin position="171"/>
        <end position="187"/>
    </location>
</feature>
<keyword evidence="1" id="KW-1133">Transmembrane helix</keyword>
<sequence>MPNPPDNFMLQWFLAVPQHTRTKVLPSIPPKSNLQRRIWTVSGWTLFAVSLIALLVDILDAAEGGYNKSEYGHVNPIISLVSYLGTQMAFSKASIALAFLLIKRNAIIKSTNGLEQLLNCFNYTDSQKMNCQKVTRVLKYLCYFVMTMAFIGLVSVFLVPEFFTTFWRPRILASLCSDIAYISLWFLNSTFSSLNMWTLTRHTLVAVTNLICVYLVVRPPTLLSALEPSAEEESLTLTLFERFQRKGLLFKAGQAIDLGPVAISTLLAGLVTFACIVIDRTETFKNGQGN</sequence>
<name>A0A9X6RJP3_HYPEX</name>
<evidence type="ECO:0000313" key="2">
    <source>
        <dbReference type="EMBL" id="OWA50134.1"/>
    </source>
</evidence>
<protein>
    <submittedName>
        <fullName evidence="2">Uncharacterized protein</fullName>
    </submittedName>
</protein>
<dbReference type="Proteomes" id="UP000192578">
    <property type="component" value="Unassembled WGS sequence"/>
</dbReference>
<feature type="transmembrane region" description="Helical" evidence="1">
    <location>
        <begin position="137"/>
        <end position="159"/>
    </location>
</feature>
<feature type="transmembrane region" description="Helical" evidence="1">
    <location>
        <begin position="258"/>
        <end position="278"/>
    </location>
</feature>